<reference evidence="2" key="1">
    <citation type="submission" date="2020-07" db="EMBL/GenBank/DDBJ databases">
        <title>Multicomponent nature underlies the extraordinary mechanical properties of spider dragline silk.</title>
        <authorList>
            <person name="Kono N."/>
            <person name="Nakamura H."/>
            <person name="Mori M."/>
            <person name="Yoshida Y."/>
            <person name="Ohtoshi R."/>
            <person name="Malay A.D."/>
            <person name="Moran D.A.P."/>
            <person name="Tomita M."/>
            <person name="Numata K."/>
            <person name="Arakawa K."/>
        </authorList>
    </citation>
    <scope>NUCLEOTIDE SEQUENCE</scope>
</reference>
<gene>
    <name evidence="2" type="ORF">TNCT_557741</name>
</gene>
<dbReference type="AlphaFoldDB" id="A0A8X6GFT3"/>
<dbReference type="EMBL" id="BMAO01025482">
    <property type="protein sequence ID" value="GFR03033.1"/>
    <property type="molecule type" value="Genomic_DNA"/>
</dbReference>
<sequence>MLNMLVLLKYRYIVPRSRINKQGTTKREQEMIPQEIRPDAPNDVEFDYPCQSLLDRRSLAVNEALRHGGE</sequence>
<accession>A0A8X6GFT3</accession>
<evidence type="ECO:0000313" key="3">
    <source>
        <dbReference type="Proteomes" id="UP000887116"/>
    </source>
</evidence>
<dbReference type="Proteomes" id="UP000887116">
    <property type="component" value="Unassembled WGS sequence"/>
</dbReference>
<organism evidence="2 3">
    <name type="scientific">Trichonephila clavata</name>
    <name type="common">Joro spider</name>
    <name type="synonym">Nephila clavata</name>
    <dbReference type="NCBI Taxonomy" id="2740835"/>
    <lineage>
        <taxon>Eukaryota</taxon>
        <taxon>Metazoa</taxon>
        <taxon>Ecdysozoa</taxon>
        <taxon>Arthropoda</taxon>
        <taxon>Chelicerata</taxon>
        <taxon>Arachnida</taxon>
        <taxon>Araneae</taxon>
        <taxon>Araneomorphae</taxon>
        <taxon>Entelegynae</taxon>
        <taxon>Araneoidea</taxon>
        <taxon>Nephilidae</taxon>
        <taxon>Trichonephila</taxon>
    </lineage>
</organism>
<protein>
    <submittedName>
        <fullName evidence="2">Uncharacterized protein</fullName>
    </submittedName>
</protein>
<proteinExistence type="predicted"/>
<comment type="caution">
    <text evidence="2">The sequence shown here is derived from an EMBL/GenBank/DDBJ whole genome shotgun (WGS) entry which is preliminary data.</text>
</comment>
<evidence type="ECO:0000313" key="2">
    <source>
        <dbReference type="EMBL" id="GFR03033.1"/>
    </source>
</evidence>
<feature type="compositionally biased region" description="Basic and acidic residues" evidence="1">
    <location>
        <begin position="25"/>
        <end position="40"/>
    </location>
</feature>
<name>A0A8X6GFT3_TRICU</name>
<feature type="region of interest" description="Disordered" evidence="1">
    <location>
        <begin position="22"/>
        <end position="43"/>
    </location>
</feature>
<evidence type="ECO:0000256" key="1">
    <source>
        <dbReference type="SAM" id="MobiDB-lite"/>
    </source>
</evidence>
<keyword evidence="3" id="KW-1185">Reference proteome</keyword>